<keyword evidence="1" id="KW-0175">Coiled coil</keyword>
<evidence type="ECO:0000256" key="1">
    <source>
        <dbReference type="SAM" id="Coils"/>
    </source>
</evidence>
<gene>
    <name evidence="2" type="ORF">UFOVP21_32</name>
</gene>
<accession>A0A6J5KL99</accession>
<proteinExistence type="predicted"/>
<protein>
    <submittedName>
        <fullName evidence="2">Uncharacterized protein</fullName>
    </submittedName>
</protein>
<reference evidence="2" key="1">
    <citation type="submission" date="2020-04" db="EMBL/GenBank/DDBJ databases">
        <authorList>
            <person name="Chiriac C."/>
            <person name="Salcher M."/>
            <person name="Ghai R."/>
            <person name="Kavagutti S V."/>
        </authorList>
    </citation>
    <scope>NUCLEOTIDE SEQUENCE</scope>
</reference>
<organism evidence="2">
    <name type="scientific">uncultured Caudovirales phage</name>
    <dbReference type="NCBI Taxonomy" id="2100421"/>
    <lineage>
        <taxon>Viruses</taxon>
        <taxon>Duplodnaviria</taxon>
        <taxon>Heunggongvirae</taxon>
        <taxon>Uroviricota</taxon>
        <taxon>Caudoviricetes</taxon>
        <taxon>Peduoviridae</taxon>
        <taxon>Maltschvirus</taxon>
        <taxon>Maltschvirus maltsch</taxon>
    </lineage>
</organism>
<feature type="coiled-coil region" evidence="1">
    <location>
        <begin position="257"/>
        <end position="284"/>
    </location>
</feature>
<dbReference type="EMBL" id="LR796148">
    <property type="protein sequence ID" value="CAB4121687.1"/>
    <property type="molecule type" value="Genomic_DNA"/>
</dbReference>
<sequence>MAELNFPTTAATNVKPLPQTSLSDMLGMARSAQEYQQAQQINPLALQLKQLEAQRAAETTPSEINRIQSLGRQQATSEESANVDLQTKFATAAKAGASGLMVSPYFQPEPEKKYDPEKMLHEVDTVERILTAQGIKKHPHGAMDQLREIIKTDPSRAFGYLQTLTAGQLSPEGQMGLGLPEKVAVTPGQGYGTRNPVTGKIDMAPIGAPPQVGQPALTPVPTNMPLKYPVRTGSQLFTAEPSEAADKDAGIAYRQKLEGAQSNLSTARRNAQEVESQAKEIEKSLIAPKGGILGAVEQKIRMGIESEKYETLAKDLANMAISNSQALGQVGGTVAGLNMTEVANGTIKVPPEVLIKIARRVQSDQTNIDLQANGARKFAQKFGDNNITAYRDVWNANADSKVFEAMNIFKNETDPVKRKNEIDKLLGSNAGKRKEFYDKYQNIKKLSETGSL</sequence>
<evidence type="ECO:0000313" key="2">
    <source>
        <dbReference type="EMBL" id="CAB4121687.1"/>
    </source>
</evidence>
<name>A0A6J5KL99_9CAUD</name>